<comment type="similarity">
    <text evidence="2">Belongs to the DoxX family.</text>
</comment>
<evidence type="ECO:0000256" key="1">
    <source>
        <dbReference type="ARBA" id="ARBA00004651"/>
    </source>
</evidence>
<dbReference type="RefSeq" id="WP_172355069.1">
    <property type="nucleotide sequence ID" value="NZ_CP053661.1"/>
</dbReference>
<dbReference type="EMBL" id="CP053661">
    <property type="protein sequence ID" value="QKD82349.1"/>
    <property type="molecule type" value="Genomic_DNA"/>
</dbReference>
<dbReference type="AlphaFoldDB" id="A0A6M8B502"/>
<protein>
    <submittedName>
        <fullName evidence="8">DoxX family protein</fullName>
    </submittedName>
</protein>
<dbReference type="Pfam" id="PF07681">
    <property type="entry name" value="DoxX"/>
    <property type="match status" value="1"/>
</dbReference>
<keyword evidence="3" id="KW-1003">Cell membrane</keyword>
<comment type="subcellular location">
    <subcellularLocation>
        <location evidence="1">Cell membrane</location>
        <topology evidence="1">Multi-pass membrane protein</topology>
    </subcellularLocation>
</comment>
<sequence length="179" mass="19243">MNIIQRATGLLSAVLRPNLTPNYPSQLAWTVLRVIAGVVMIHNGLDKLSDIPSFAEAYVKVIGLPFPIFFSYLAAYTELLASPLVALGLFTRPAALGLFSTMLVAMYHHVKVAGLSIPYLELSTLYAAVFLFFTINGAGLFSVDALLSGWLTAMWGGTPAKSIADLENAYQLSETASGK</sequence>
<keyword evidence="4 7" id="KW-0812">Transmembrane</keyword>
<evidence type="ECO:0000313" key="9">
    <source>
        <dbReference type="Proteomes" id="UP000505210"/>
    </source>
</evidence>
<name>A0A6M8B502_9CYAN</name>
<dbReference type="Proteomes" id="UP000505210">
    <property type="component" value="Chromosome"/>
</dbReference>
<keyword evidence="5 7" id="KW-1133">Transmembrane helix</keyword>
<feature type="transmembrane region" description="Helical" evidence="7">
    <location>
        <begin position="119"/>
        <end position="141"/>
    </location>
</feature>
<dbReference type="PANTHER" id="PTHR33452">
    <property type="entry name" value="OXIDOREDUCTASE CATD-RELATED"/>
    <property type="match status" value="1"/>
</dbReference>
<keyword evidence="6 7" id="KW-0472">Membrane</keyword>
<organism evidence="8 9">
    <name type="scientific">Thermoleptolyngbya sichuanensis A183</name>
    <dbReference type="NCBI Taxonomy" id="2737172"/>
    <lineage>
        <taxon>Bacteria</taxon>
        <taxon>Bacillati</taxon>
        <taxon>Cyanobacteriota</taxon>
        <taxon>Cyanophyceae</taxon>
        <taxon>Oculatellales</taxon>
        <taxon>Oculatellaceae</taxon>
        <taxon>Thermoleptolyngbya</taxon>
        <taxon>Thermoleptolyngbya sichuanensis</taxon>
    </lineage>
</organism>
<evidence type="ECO:0000313" key="8">
    <source>
        <dbReference type="EMBL" id="QKD82349.1"/>
    </source>
</evidence>
<evidence type="ECO:0000256" key="4">
    <source>
        <dbReference type="ARBA" id="ARBA00022692"/>
    </source>
</evidence>
<dbReference type="PANTHER" id="PTHR33452:SF1">
    <property type="entry name" value="INNER MEMBRANE PROTEIN YPHA-RELATED"/>
    <property type="match status" value="1"/>
</dbReference>
<dbReference type="KEGG" id="theu:HPC62_09280"/>
<gene>
    <name evidence="8" type="ORF">HPC62_09280</name>
</gene>
<dbReference type="GO" id="GO:0005886">
    <property type="term" value="C:plasma membrane"/>
    <property type="evidence" value="ECO:0007669"/>
    <property type="project" value="UniProtKB-SubCell"/>
</dbReference>
<evidence type="ECO:0000256" key="5">
    <source>
        <dbReference type="ARBA" id="ARBA00022989"/>
    </source>
</evidence>
<dbReference type="InterPro" id="IPR051907">
    <property type="entry name" value="DoxX-like_oxidoreductase"/>
</dbReference>
<keyword evidence="9" id="KW-1185">Reference proteome</keyword>
<evidence type="ECO:0000256" key="2">
    <source>
        <dbReference type="ARBA" id="ARBA00006679"/>
    </source>
</evidence>
<proteinExistence type="inferred from homology"/>
<dbReference type="InterPro" id="IPR032808">
    <property type="entry name" value="DoxX"/>
</dbReference>
<evidence type="ECO:0000256" key="7">
    <source>
        <dbReference type="SAM" id="Phobius"/>
    </source>
</evidence>
<accession>A0A6M8B502</accession>
<reference evidence="8 9" key="1">
    <citation type="submission" date="2020-05" db="EMBL/GenBank/DDBJ databases">
        <title>Complete genome sequence of of a novel Thermoleptolyngbya strain isolated from hot springs of Ganzi, Sichuan China.</title>
        <authorList>
            <person name="Tang J."/>
            <person name="Daroch M."/>
            <person name="Li L."/>
            <person name="Waleron K."/>
            <person name="Waleron M."/>
            <person name="Waleron M."/>
        </authorList>
    </citation>
    <scope>NUCLEOTIDE SEQUENCE [LARGE SCALE GENOMIC DNA]</scope>
    <source>
        <strain evidence="8 9">PKUAC-SCTA183</strain>
    </source>
</reference>
<evidence type="ECO:0000256" key="6">
    <source>
        <dbReference type="ARBA" id="ARBA00023136"/>
    </source>
</evidence>
<evidence type="ECO:0000256" key="3">
    <source>
        <dbReference type="ARBA" id="ARBA00022475"/>
    </source>
</evidence>